<protein>
    <submittedName>
        <fullName evidence="2">Heterokaryon incompatibility</fullName>
    </submittedName>
</protein>
<feature type="non-terminal residue" evidence="2">
    <location>
        <position position="1"/>
    </location>
</feature>
<comment type="caution">
    <text evidence="2">The sequence shown here is derived from an EMBL/GenBank/DDBJ whole genome shotgun (WGS) entry which is preliminary data.</text>
</comment>
<dbReference type="PANTHER" id="PTHR33112:SF13">
    <property type="entry name" value="HETEROKARYON INCOMPATIBILITY DOMAIN-CONTAINING PROTEIN"/>
    <property type="match status" value="1"/>
</dbReference>
<dbReference type="Pfam" id="PF06985">
    <property type="entry name" value="HET"/>
    <property type="match status" value="1"/>
</dbReference>
<sequence length="120" mass="13825">LSHCWGEPENMAKTLLSNLEAYKSEIAWEKLTKTFQHAVHFTYRFGIRYLWIDSLCIVRDDIDDWRAESAKMARVFESAFLTIMATGSRDGSAGLYADCPQAPNFQSLYHTSPIREIRTD</sequence>
<evidence type="ECO:0000313" key="2">
    <source>
        <dbReference type="EMBL" id="KAK0705660.1"/>
    </source>
</evidence>
<gene>
    <name evidence="2" type="ORF">B0H67DRAFT_499090</name>
</gene>
<evidence type="ECO:0000259" key="1">
    <source>
        <dbReference type="Pfam" id="PF06985"/>
    </source>
</evidence>
<proteinExistence type="predicted"/>
<keyword evidence="3" id="KW-1185">Reference proteome</keyword>
<dbReference type="InterPro" id="IPR010730">
    <property type="entry name" value="HET"/>
</dbReference>
<accession>A0AA39ZXX5</accession>
<dbReference type="PANTHER" id="PTHR33112">
    <property type="entry name" value="DOMAIN PROTEIN, PUTATIVE-RELATED"/>
    <property type="match status" value="1"/>
</dbReference>
<dbReference type="Proteomes" id="UP001172102">
    <property type="component" value="Unassembled WGS sequence"/>
</dbReference>
<dbReference type="AlphaFoldDB" id="A0AA39ZXX5"/>
<organism evidence="2 3">
    <name type="scientific">Lasiosphaeris hirsuta</name>
    <dbReference type="NCBI Taxonomy" id="260670"/>
    <lineage>
        <taxon>Eukaryota</taxon>
        <taxon>Fungi</taxon>
        <taxon>Dikarya</taxon>
        <taxon>Ascomycota</taxon>
        <taxon>Pezizomycotina</taxon>
        <taxon>Sordariomycetes</taxon>
        <taxon>Sordariomycetidae</taxon>
        <taxon>Sordariales</taxon>
        <taxon>Lasiosphaeriaceae</taxon>
        <taxon>Lasiosphaeris</taxon>
    </lineage>
</organism>
<name>A0AA39ZXX5_9PEZI</name>
<feature type="domain" description="Heterokaryon incompatibility" evidence="1">
    <location>
        <begin position="1"/>
        <end position="98"/>
    </location>
</feature>
<dbReference type="EMBL" id="JAUKUA010000007">
    <property type="protein sequence ID" value="KAK0705660.1"/>
    <property type="molecule type" value="Genomic_DNA"/>
</dbReference>
<reference evidence="2" key="1">
    <citation type="submission" date="2023-06" db="EMBL/GenBank/DDBJ databases">
        <title>Genome-scale phylogeny and comparative genomics of the fungal order Sordariales.</title>
        <authorList>
            <consortium name="Lawrence Berkeley National Laboratory"/>
            <person name="Hensen N."/>
            <person name="Bonometti L."/>
            <person name="Westerberg I."/>
            <person name="Brannstrom I.O."/>
            <person name="Guillou S."/>
            <person name="Cros-Aarteil S."/>
            <person name="Calhoun S."/>
            <person name="Haridas S."/>
            <person name="Kuo A."/>
            <person name="Mondo S."/>
            <person name="Pangilinan J."/>
            <person name="Riley R."/>
            <person name="Labutti K."/>
            <person name="Andreopoulos B."/>
            <person name="Lipzen A."/>
            <person name="Chen C."/>
            <person name="Yanf M."/>
            <person name="Daum C."/>
            <person name="Ng V."/>
            <person name="Clum A."/>
            <person name="Steindorff A."/>
            <person name="Ohm R."/>
            <person name="Martin F."/>
            <person name="Silar P."/>
            <person name="Natvig D."/>
            <person name="Lalanne C."/>
            <person name="Gautier V."/>
            <person name="Ament-Velasquez S.L."/>
            <person name="Kruys A."/>
            <person name="Hutchinson M.I."/>
            <person name="Powell A.J."/>
            <person name="Barry K."/>
            <person name="Miller A.N."/>
            <person name="Grigoriev I.V."/>
            <person name="Debuchy R."/>
            <person name="Gladieux P."/>
            <person name="Thoren M.H."/>
            <person name="Johannesson H."/>
        </authorList>
    </citation>
    <scope>NUCLEOTIDE SEQUENCE</scope>
    <source>
        <strain evidence="2">SMH4607-1</strain>
    </source>
</reference>
<evidence type="ECO:0000313" key="3">
    <source>
        <dbReference type="Proteomes" id="UP001172102"/>
    </source>
</evidence>